<dbReference type="SUPFAM" id="SSF53098">
    <property type="entry name" value="Ribonuclease H-like"/>
    <property type="match status" value="1"/>
</dbReference>
<organism evidence="1 2">
    <name type="scientific">Hyphomonas adhaerens</name>
    <dbReference type="NCBI Taxonomy" id="81029"/>
    <lineage>
        <taxon>Bacteria</taxon>
        <taxon>Pseudomonadati</taxon>
        <taxon>Pseudomonadota</taxon>
        <taxon>Alphaproteobacteria</taxon>
        <taxon>Hyphomonadales</taxon>
        <taxon>Hyphomonadaceae</taxon>
        <taxon>Hyphomonas</taxon>
    </lineage>
</organism>
<dbReference type="PANTHER" id="PTHR36015:SF6">
    <property type="entry name" value="HOLLIDAY JUNCTION RESOLVASE MOC1, CHLOROPLASTIC-RELATED"/>
    <property type="match status" value="1"/>
</dbReference>
<reference evidence="1 2" key="1">
    <citation type="journal article" date="2018" name="Nat. Biotechnol.">
        <title>A standardized bacterial taxonomy based on genome phylogeny substantially revises the tree of life.</title>
        <authorList>
            <person name="Parks D.H."/>
            <person name="Chuvochina M."/>
            <person name="Waite D.W."/>
            <person name="Rinke C."/>
            <person name="Skarshewski A."/>
            <person name="Chaumeil P.A."/>
            <person name="Hugenholtz P."/>
        </authorList>
    </citation>
    <scope>NUCLEOTIDE SEQUENCE [LARGE SCALE GENOMIC DNA]</scope>
    <source>
        <strain evidence="1">UBA8733</strain>
    </source>
</reference>
<gene>
    <name evidence="1" type="ORF">DCG58_02765</name>
</gene>
<dbReference type="PANTHER" id="PTHR36015">
    <property type="entry name" value="HOLLIDAY JUNCTION RESOLVASE MOC1, CHLOROPLASTIC-RELATED"/>
    <property type="match status" value="1"/>
</dbReference>
<dbReference type="Proteomes" id="UP000259610">
    <property type="component" value="Unassembled WGS sequence"/>
</dbReference>
<dbReference type="AlphaFoldDB" id="A0A3B9GUM1"/>
<dbReference type="InterPro" id="IPR045290">
    <property type="entry name" value="MOC1-like"/>
</dbReference>
<dbReference type="EMBL" id="DMAN01000056">
    <property type="protein sequence ID" value="HAE26058.1"/>
    <property type="molecule type" value="Genomic_DNA"/>
</dbReference>
<dbReference type="InterPro" id="IPR036397">
    <property type="entry name" value="RNaseH_sf"/>
</dbReference>
<evidence type="ECO:0000313" key="1">
    <source>
        <dbReference type="EMBL" id="HAE26058.1"/>
    </source>
</evidence>
<protein>
    <submittedName>
        <fullName evidence="1">Uncharacterized protein</fullName>
    </submittedName>
</protein>
<sequence length="154" mass="16614">MAVPYCILGVDPGISGALGFYYPSVPDKIGIEDMPASGRDVHGATLARIVRRFDPQLAVVEQVASRPGQGVASTFRFGRSYGTAIGVIAALEIPCVFVTPAKWKRHFGLPSEKEAARAMAMRLWPASTHFQRKKDHGRAEAALIARWGAANVIP</sequence>
<name>A0A3B9GUM1_9PROT</name>
<dbReference type="InterPro" id="IPR012337">
    <property type="entry name" value="RNaseH-like_sf"/>
</dbReference>
<proteinExistence type="predicted"/>
<dbReference type="GO" id="GO:0003676">
    <property type="term" value="F:nucleic acid binding"/>
    <property type="evidence" value="ECO:0007669"/>
    <property type="project" value="InterPro"/>
</dbReference>
<dbReference type="GO" id="GO:0008821">
    <property type="term" value="F:crossover junction DNA endonuclease activity"/>
    <property type="evidence" value="ECO:0007669"/>
    <property type="project" value="InterPro"/>
</dbReference>
<evidence type="ECO:0000313" key="2">
    <source>
        <dbReference type="Proteomes" id="UP000259610"/>
    </source>
</evidence>
<dbReference type="CDD" id="cd22992">
    <property type="entry name" value="MOC1"/>
    <property type="match status" value="1"/>
</dbReference>
<dbReference type="RefSeq" id="WP_272986906.1">
    <property type="nucleotide sequence ID" value="NZ_CAJWRG010000109.1"/>
</dbReference>
<comment type="caution">
    <text evidence="1">The sequence shown here is derived from an EMBL/GenBank/DDBJ whole genome shotgun (WGS) entry which is preliminary data.</text>
</comment>
<accession>A0A3B9GUM1</accession>
<dbReference type="Gene3D" id="3.30.420.10">
    <property type="entry name" value="Ribonuclease H-like superfamily/Ribonuclease H"/>
    <property type="match status" value="1"/>
</dbReference>